<evidence type="ECO:0000313" key="1">
    <source>
        <dbReference type="EMBL" id="QKK82096.1"/>
    </source>
</evidence>
<gene>
    <name evidence="1" type="ORF">MP3633_3369</name>
</gene>
<evidence type="ECO:0000313" key="2">
    <source>
        <dbReference type="Proteomes" id="UP000509371"/>
    </source>
</evidence>
<dbReference type="KEGG" id="mpri:MP3633_3369"/>
<dbReference type="Proteomes" id="UP000509371">
    <property type="component" value="Chromosome"/>
</dbReference>
<protein>
    <submittedName>
        <fullName evidence="1">Uncharacterized protein</fullName>
    </submittedName>
</protein>
<reference evidence="1 2" key="1">
    <citation type="submission" date="2020-06" db="EMBL/GenBank/DDBJ databases">
        <authorList>
            <person name="Voronona O.L."/>
            <person name="Aksenova E.I."/>
            <person name="Kunda M.S."/>
            <person name="Semenov A.N."/>
            <person name="Ryzhova N."/>
        </authorList>
    </citation>
    <scope>NUCLEOTIDE SEQUENCE [LARGE SCALE GENOMIC DNA]</scope>
    <source>
        <strain evidence="1 2">MPKMM3633</strain>
    </source>
</reference>
<proteinExistence type="predicted"/>
<accession>A0A859CZH2</accession>
<name>A0A859CZH2_9GAMM</name>
<dbReference type="EMBL" id="CP054301">
    <property type="protein sequence ID" value="QKK82096.1"/>
    <property type="molecule type" value="Genomic_DNA"/>
</dbReference>
<organism evidence="1 2">
    <name type="scientific">Marinomonas primoryensis</name>
    <dbReference type="NCBI Taxonomy" id="178399"/>
    <lineage>
        <taxon>Bacteria</taxon>
        <taxon>Pseudomonadati</taxon>
        <taxon>Pseudomonadota</taxon>
        <taxon>Gammaproteobacteria</taxon>
        <taxon>Oceanospirillales</taxon>
        <taxon>Oceanospirillaceae</taxon>
        <taxon>Marinomonas</taxon>
    </lineage>
</organism>
<sequence>MILYSKNSFINKTTRCEPDSFLHQKNRWHDVNADSADTFDNVPVILTNEKTP</sequence>
<dbReference type="AlphaFoldDB" id="A0A859CZH2"/>